<accession>A0ABV5T672</accession>
<evidence type="ECO:0000259" key="1">
    <source>
        <dbReference type="Pfam" id="PF13454"/>
    </source>
</evidence>
<dbReference type="InterPro" id="IPR036188">
    <property type="entry name" value="FAD/NAD-bd_sf"/>
</dbReference>
<evidence type="ECO:0000313" key="2">
    <source>
        <dbReference type="EMBL" id="MFB9647146.1"/>
    </source>
</evidence>
<sequence length="626" mass="65588">MAVSDARIAVIGAGVRGTVLVERLLANAPALLDAPLRIEVFDPYPPGSGRIWRAGQRPELIMNTVAAQSTVFSDETVRVAGPVQPGPTLAQWCELVSRDPAVADLPDDVRAEAARTVDGTCPSRLLYGHYLRWCFTAIVGAAPPSITVHVTAERVVDLHPAGTGFRVRTDAGDRGEVDAVILAAGWLARDDGPRHPRIVAPDNPIDQDLSAIGAGDTIAVRGLGMGFFDTVSLLTEGRGGLFAERGDGTLDYRPSGREPRILAGSGRGVPYRAKPVFDGVPTFPAQRVLRAALPGLIARRPVDFTVDVLPLIERDALRDAYETLARVRPQAVRDAAALLAGFVSGAEPIPALVAAHVPDPADRIDLATAADPLRASARDAGIDAVIADVVARDAAEAVAGLDSPLKAGLHSYQAARSALIDLVAFGGLTPDSYPAYRRFLATAASFGSGPPLLRPRQLLALHRAGIVTFLGPGMRVDAGDDAVRVAGDRHPPVEVSALVEAWLPPQTVERTADPLLSALLTRALARPWRHADGAASDAVDIRASDGALIAADGSVVAGLHSIGVPHEDARVYTLIAPVPGTNSPVLREADAAAGAALRHVAARTEPFAHEELVSPEGLTRGSGPQY</sequence>
<evidence type="ECO:0000313" key="3">
    <source>
        <dbReference type="Proteomes" id="UP001589611"/>
    </source>
</evidence>
<gene>
    <name evidence="2" type="ORF">ACFFPJ_15220</name>
</gene>
<organism evidence="2 3">
    <name type="scientific">Microbacterium terregens</name>
    <dbReference type="NCBI Taxonomy" id="69363"/>
    <lineage>
        <taxon>Bacteria</taxon>
        <taxon>Bacillati</taxon>
        <taxon>Actinomycetota</taxon>
        <taxon>Actinomycetes</taxon>
        <taxon>Micrococcales</taxon>
        <taxon>Microbacteriaceae</taxon>
        <taxon>Microbacterium</taxon>
    </lineage>
</organism>
<comment type="caution">
    <text evidence="2">The sequence shown here is derived from an EMBL/GenBank/DDBJ whole genome shotgun (WGS) entry which is preliminary data.</text>
</comment>
<keyword evidence="3" id="KW-1185">Reference proteome</keyword>
<dbReference type="InterPro" id="IPR038732">
    <property type="entry name" value="HpyO/CreE_NAD-binding"/>
</dbReference>
<dbReference type="SUPFAM" id="SSF51905">
    <property type="entry name" value="FAD/NAD(P)-binding domain"/>
    <property type="match status" value="1"/>
</dbReference>
<dbReference type="Proteomes" id="UP001589611">
    <property type="component" value="Unassembled WGS sequence"/>
</dbReference>
<feature type="domain" description="FAD-dependent urate hydroxylase HpyO/Asp monooxygenase CreE-like FAD/NAD(P)-binding" evidence="1">
    <location>
        <begin position="9"/>
        <end position="185"/>
    </location>
</feature>
<dbReference type="PANTHER" id="PTHR40254">
    <property type="entry name" value="BLR0577 PROTEIN"/>
    <property type="match status" value="1"/>
</dbReference>
<dbReference type="PANTHER" id="PTHR40254:SF1">
    <property type="entry name" value="BLR0577 PROTEIN"/>
    <property type="match status" value="1"/>
</dbReference>
<dbReference type="InterPro" id="IPR052189">
    <property type="entry name" value="L-asp_N-monooxygenase_NS-form"/>
</dbReference>
<reference evidence="2 3" key="1">
    <citation type="submission" date="2024-09" db="EMBL/GenBank/DDBJ databases">
        <authorList>
            <person name="Sun Q."/>
            <person name="Mori K."/>
        </authorList>
    </citation>
    <scope>NUCLEOTIDE SEQUENCE [LARGE SCALE GENOMIC DNA]</scope>
    <source>
        <strain evidence="2 3">JCM 1342</strain>
    </source>
</reference>
<dbReference type="Pfam" id="PF13454">
    <property type="entry name" value="NAD_binding_9"/>
    <property type="match status" value="1"/>
</dbReference>
<dbReference type="EMBL" id="JBHMBE010000006">
    <property type="protein sequence ID" value="MFB9647146.1"/>
    <property type="molecule type" value="Genomic_DNA"/>
</dbReference>
<proteinExistence type="predicted"/>
<protein>
    <submittedName>
        <fullName evidence="2">FAD/NAD(P)-binding protein</fullName>
    </submittedName>
</protein>
<dbReference type="RefSeq" id="WP_344711949.1">
    <property type="nucleotide sequence ID" value="NZ_BAAAWH010000001.1"/>
</dbReference>
<name>A0ABV5T672_9MICO</name>